<evidence type="ECO:0000313" key="6">
    <source>
        <dbReference type="Proteomes" id="UP000522720"/>
    </source>
</evidence>
<dbReference type="InterPro" id="IPR051056">
    <property type="entry name" value="Glycosyl_Hydrolase_73"/>
</dbReference>
<dbReference type="GO" id="GO:0004040">
    <property type="term" value="F:amidase activity"/>
    <property type="evidence" value="ECO:0007669"/>
    <property type="project" value="InterPro"/>
</dbReference>
<feature type="signal peptide" evidence="3">
    <location>
        <begin position="1"/>
        <end position="22"/>
    </location>
</feature>
<protein>
    <submittedName>
        <fullName evidence="5">N-acetylmuramidase</fullName>
    </submittedName>
</protein>
<dbReference type="Pfam" id="PF01832">
    <property type="entry name" value="Glucosaminidase"/>
    <property type="match status" value="1"/>
</dbReference>
<dbReference type="PANTHER" id="PTHR33308">
    <property type="entry name" value="PEPTIDOGLYCAN HYDROLASE FLGJ"/>
    <property type="match status" value="1"/>
</dbReference>
<keyword evidence="6" id="KW-1185">Reference proteome</keyword>
<reference evidence="5 6" key="1">
    <citation type="submission" date="2020-04" db="EMBL/GenBank/DDBJ databases">
        <title>MicrobeNet Type strains.</title>
        <authorList>
            <person name="Nicholson A.C."/>
        </authorList>
    </citation>
    <scope>NUCLEOTIDE SEQUENCE [LARGE SCALE GENOMIC DNA]</scope>
    <source>
        <strain evidence="5 6">CCUG 69612</strain>
    </source>
</reference>
<evidence type="ECO:0000256" key="2">
    <source>
        <dbReference type="ARBA" id="ARBA00022801"/>
    </source>
</evidence>
<dbReference type="Gene3D" id="1.10.530.10">
    <property type="match status" value="1"/>
</dbReference>
<accession>A0A7X6MZ45</accession>
<proteinExistence type="inferred from homology"/>
<feature type="chain" id="PRO_5038591074" evidence="3">
    <location>
        <begin position="23"/>
        <end position="239"/>
    </location>
</feature>
<evidence type="ECO:0000259" key="4">
    <source>
        <dbReference type="SMART" id="SM00047"/>
    </source>
</evidence>
<gene>
    <name evidence="5" type="ORF">HF992_06755</name>
</gene>
<keyword evidence="3" id="KW-0732">Signal</keyword>
<dbReference type="Proteomes" id="UP000522720">
    <property type="component" value="Unassembled WGS sequence"/>
</dbReference>
<evidence type="ECO:0000256" key="3">
    <source>
        <dbReference type="SAM" id="SignalP"/>
    </source>
</evidence>
<dbReference type="AlphaFoldDB" id="A0A7X6MZ45"/>
<organism evidence="5 6">
    <name type="scientific">Streptococcus ovuberis</name>
    <dbReference type="NCBI Taxonomy" id="1936207"/>
    <lineage>
        <taxon>Bacteria</taxon>
        <taxon>Bacillati</taxon>
        <taxon>Bacillota</taxon>
        <taxon>Bacilli</taxon>
        <taxon>Lactobacillales</taxon>
        <taxon>Streptococcaceae</taxon>
        <taxon>Streptococcus</taxon>
    </lineage>
</organism>
<dbReference type="RefSeq" id="WP_168549293.1">
    <property type="nucleotide sequence ID" value="NZ_JAAXPR010000010.1"/>
</dbReference>
<comment type="similarity">
    <text evidence="1">Belongs to the glycosyl hydrolase 73 family.</text>
</comment>
<sequence length="239" mass="26504">MAKKKYLAMASMAVAVIGSALTGSFFKTGETDGLVQAQEFYGDPATYEFISIIGERARQIGQERGIYASVMIAQAIHESNSGRSGLSVGPYYNLFGIKGQYQGNSVTMRTWEDDGTGRAYYINDAFRAYPSWVASMYDYADLLSWDYYAGVRKAYAPNYWDATAALTGTYATDTSYAAKLNAIIEFYGLTTYDTPLGYETATPPVQDSVWNAYRGSYTTSQLLAEDQAWSQYVNGYYGR</sequence>
<dbReference type="SMART" id="SM00047">
    <property type="entry name" value="LYZ2"/>
    <property type="match status" value="1"/>
</dbReference>
<dbReference type="PANTHER" id="PTHR33308:SF9">
    <property type="entry name" value="PEPTIDOGLYCAN HYDROLASE FLGJ"/>
    <property type="match status" value="1"/>
</dbReference>
<dbReference type="Gene3D" id="4.10.80.30">
    <property type="entry name" value="DNA polymerase, domain 6"/>
    <property type="match status" value="1"/>
</dbReference>
<feature type="domain" description="Mannosyl-glycoprotein endo-beta-N-acetylglucosamidase-like" evidence="4">
    <location>
        <begin position="39"/>
        <end position="193"/>
    </location>
</feature>
<evidence type="ECO:0000313" key="5">
    <source>
        <dbReference type="EMBL" id="NKZ20541.1"/>
    </source>
</evidence>
<name>A0A7X6MZ45_9STRE</name>
<dbReference type="InterPro" id="IPR002901">
    <property type="entry name" value="MGlyc_endo_b_GlcNAc-like_dom"/>
</dbReference>
<keyword evidence="2" id="KW-0378">Hydrolase</keyword>
<dbReference type="EMBL" id="JAAXPR010000010">
    <property type="protein sequence ID" value="NKZ20541.1"/>
    <property type="molecule type" value="Genomic_DNA"/>
</dbReference>
<evidence type="ECO:0000256" key="1">
    <source>
        <dbReference type="ARBA" id="ARBA00010266"/>
    </source>
</evidence>
<comment type="caution">
    <text evidence="5">The sequence shown here is derived from an EMBL/GenBank/DDBJ whole genome shotgun (WGS) entry which is preliminary data.</text>
</comment>